<organism evidence="2 3">
    <name type="scientific">Oldenlandia corymbosa var. corymbosa</name>
    <dbReference type="NCBI Taxonomy" id="529605"/>
    <lineage>
        <taxon>Eukaryota</taxon>
        <taxon>Viridiplantae</taxon>
        <taxon>Streptophyta</taxon>
        <taxon>Embryophyta</taxon>
        <taxon>Tracheophyta</taxon>
        <taxon>Spermatophyta</taxon>
        <taxon>Magnoliopsida</taxon>
        <taxon>eudicotyledons</taxon>
        <taxon>Gunneridae</taxon>
        <taxon>Pentapetalae</taxon>
        <taxon>asterids</taxon>
        <taxon>lamiids</taxon>
        <taxon>Gentianales</taxon>
        <taxon>Rubiaceae</taxon>
        <taxon>Rubioideae</taxon>
        <taxon>Spermacoceae</taxon>
        <taxon>Hedyotis-Oldenlandia complex</taxon>
        <taxon>Oldenlandia</taxon>
    </lineage>
</organism>
<dbReference type="EMBL" id="OX459124">
    <property type="protein sequence ID" value="CAI9112796.1"/>
    <property type="molecule type" value="Genomic_DNA"/>
</dbReference>
<proteinExistence type="predicted"/>
<gene>
    <name evidence="2" type="ORF">OLC1_LOCUS19919</name>
</gene>
<protein>
    <submittedName>
        <fullName evidence="2">OLC1v1013289C1</fullName>
    </submittedName>
</protein>
<reference evidence="2" key="1">
    <citation type="submission" date="2023-03" db="EMBL/GenBank/DDBJ databases">
        <authorList>
            <person name="Julca I."/>
        </authorList>
    </citation>
    <scope>NUCLEOTIDE SEQUENCE</scope>
</reference>
<evidence type="ECO:0000256" key="1">
    <source>
        <dbReference type="SAM" id="MobiDB-lite"/>
    </source>
</evidence>
<evidence type="ECO:0000313" key="3">
    <source>
        <dbReference type="Proteomes" id="UP001161247"/>
    </source>
</evidence>
<evidence type="ECO:0000313" key="2">
    <source>
        <dbReference type="EMBL" id="CAI9112796.1"/>
    </source>
</evidence>
<keyword evidence="3" id="KW-1185">Reference proteome</keyword>
<name>A0AAV1DY70_OLDCO</name>
<dbReference type="Proteomes" id="UP001161247">
    <property type="component" value="Chromosome 7"/>
</dbReference>
<feature type="region of interest" description="Disordered" evidence="1">
    <location>
        <begin position="81"/>
        <end position="140"/>
    </location>
</feature>
<sequence length="287" mass="31023">MEQLTEAEVGLRGLRVEVFGKGENAIPLSSWMKQAEEDVAHISRELEQEQAELNRARVGTLGEAIVQAEELVDYHMETKKELRPTNSGAPKSGVNKFGKQSFSAAKSGGDRAPGQSTGGSSGQGSSCGSLGGQNGGWKASSSAQDYAEFQQGETLWRRRRLKKRKIREKTRWRLILLLCHESSGEGTGKAFLGEHRVDRAITRLQAEKHGLANKKGVSRAVEALMDNLGGEEIEYIQPVERMGLVLTTGKVKAINSVAQTIIGVIKNCKVKAGFVCGPNGVPHGEDG</sequence>
<accession>A0AAV1DY70</accession>
<dbReference type="AlphaFoldDB" id="A0AAV1DY70"/>